<feature type="transmembrane region" description="Helical" evidence="6">
    <location>
        <begin position="100"/>
        <end position="121"/>
    </location>
</feature>
<organism evidence="7 8">
    <name type="scientific">Antarcticibacterium arcticum</name>
    <dbReference type="NCBI Taxonomy" id="2585771"/>
    <lineage>
        <taxon>Bacteria</taxon>
        <taxon>Pseudomonadati</taxon>
        <taxon>Bacteroidota</taxon>
        <taxon>Flavobacteriia</taxon>
        <taxon>Flavobacteriales</taxon>
        <taxon>Flavobacteriaceae</taxon>
        <taxon>Antarcticibacterium</taxon>
    </lineage>
</organism>
<dbReference type="Proteomes" id="UP000321954">
    <property type="component" value="Chromosome"/>
</dbReference>
<sequence length="129" mass="14186">MKRSYYIAGFCLGLLGVVLGAFAAHGLKPNLSPQAMETFETGVRFQIYHAFLILILANMDSLQNRNARIILYVILTGVFLFSGSIYLLATNSITAPDFSILGPVTPLGGSLLIFCWGFLIFHSIKLKIK</sequence>
<proteinExistence type="inferred from homology"/>
<gene>
    <name evidence="7" type="ORF">FK178_13915</name>
</gene>
<keyword evidence="4 6" id="KW-1133">Transmembrane helix</keyword>
<reference evidence="7 8" key="1">
    <citation type="submission" date="2019-08" db="EMBL/GenBank/DDBJ databases">
        <title>Antarcticibacterium arcticum sp. nov., a bacterium isolated from marine sediment of the Canadian Beaufort Sea.</title>
        <authorList>
            <person name="Lee Y.M."/>
            <person name="Baek K."/>
            <person name="Lee D.-H."/>
            <person name="Shin S.C."/>
            <person name="Jin Y.K."/>
            <person name="Park Y."/>
        </authorList>
    </citation>
    <scope>NUCLEOTIDE SEQUENCE [LARGE SCALE GENOMIC DNA]</scope>
    <source>
        <strain evidence="7 8">PAMC 28998</strain>
    </source>
</reference>
<dbReference type="OrthoDB" id="9802121at2"/>
<dbReference type="GO" id="GO:0005886">
    <property type="term" value="C:plasma membrane"/>
    <property type="evidence" value="ECO:0007669"/>
    <property type="project" value="TreeGrafter"/>
</dbReference>
<evidence type="ECO:0000256" key="5">
    <source>
        <dbReference type="ARBA" id="ARBA00023136"/>
    </source>
</evidence>
<dbReference type="AlphaFoldDB" id="A0A5B8YQ11"/>
<evidence type="ECO:0000256" key="1">
    <source>
        <dbReference type="ARBA" id="ARBA00004141"/>
    </source>
</evidence>
<comment type="similarity">
    <text evidence="2">Belongs to the UPF0382 family.</text>
</comment>
<dbReference type="EMBL" id="CP042476">
    <property type="protein sequence ID" value="QED38743.1"/>
    <property type="molecule type" value="Genomic_DNA"/>
</dbReference>
<evidence type="ECO:0000313" key="8">
    <source>
        <dbReference type="Proteomes" id="UP000321954"/>
    </source>
</evidence>
<feature type="transmembrane region" description="Helical" evidence="6">
    <location>
        <begin position="69"/>
        <end position="88"/>
    </location>
</feature>
<keyword evidence="3 6" id="KW-0812">Transmembrane</keyword>
<dbReference type="RefSeq" id="WP_146836522.1">
    <property type="nucleotide sequence ID" value="NZ_CP042476.1"/>
</dbReference>
<keyword evidence="5 6" id="KW-0472">Membrane</keyword>
<feature type="transmembrane region" description="Helical" evidence="6">
    <location>
        <begin position="39"/>
        <end position="57"/>
    </location>
</feature>
<keyword evidence="8" id="KW-1185">Reference proteome</keyword>
<dbReference type="KEGG" id="anp:FK178_13915"/>
<dbReference type="PANTHER" id="PTHR43461">
    <property type="entry name" value="TRANSMEMBRANE PROTEIN 256"/>
    <property type="match status" value="1"/>
</dbReference>
<dbReference type="Pfam" id="PF04241">
    <property type="entry name" value="DUF423"/>
    <property type="match status" value="1"/>
</dbReference>
<protein>
    <submittedName>
        <fullName evidence="7">DUF423 domain-containing protein</fullName>
    </submittedName>
</protein>
<name>A0A5B8YQ11_9FLAO</name>
<evidence type="ECO:0000313" key="7">
    <source>
        <dbReference type="EMBL" id="QED38743.1"/>
    </source>
</evidence>
<dbReference type="InterPro" id="IPR006696">
    <property type="entry name" value="DUF423"/>
</dbReference>
<evidence type="ECO:0000256" key="6">
    <source>
        <dbReference type="SAM" id="Phobius"/>
    </source>
</evidence>
<accession>A0A5B8YQ11</accession>
<evidence type="ECO:0000256" key="2">
    <source>
        <dbReference type="ARBA" id="ARBA00009694"/>
    </source>
</evidence>
<evidence type="ECO:0000256" key="3">
    <source>
        <dbReference type="ARBA" id="ARBA00022692"/>
    </source>
</evidence>
<comment type="subcellular location">
    <subcellularLocation>
        <location evidence="1">Membrane</location>
        <topology evidence="1">Multi-pass membrane protein</topology>
    </subcellularLocation>
</comment>
<evidence type="ECO:0000256" key="4">
    <source>
        <dbReference type="ARBA" id="ARBA00022989"/>
    </source>
</evidence>
<dbReference type="PANTHER" id="PTHR43461:SF1">
    <property type="entry name" value="TRANSMEMBRANE PROTEIN 256"/>
    <property type="match status" value="1"/>
</dbReference>